<evidence type="ECO:0000259" key="4">
    <source>
        <dbReference type="Pfam" id="PF11611"/>
    </source>
</evidence>
<dbReference type="Gene3D" id="2.60.40.1240">
    <property type="match status" value="1"/>
</dbReference>
<evidence type="ECO:0000313" key="6">
    <source>
        <dbReference type="Proteomes" id="UP000199001"/>
    </source>
</evidence>
<dbReference type="STRING" id="47855.GA0070606_2500"/>
<feature type="compositionally biased region" description="Pro residues" evidence="2">
    <location>
        <begin position="1"/>
        <end position="34"/>
    </location>
</feature>
<keyword evidence="1" id="KW-0732">Signal</keyword>
<evidence type="ECO:0000256" key="1">
    <source>
        <dbReference type="ARBA" id="ARBA00022729"/>
    </source>
</evidence>
<keyword evidence="3" id="KW-0812">Transmembrane</keyword>
<dbReference type="Proteomes" id="UP000199001">
    <property type="component" value="Unassembled WGS sequence"/>
</dbReference>
<feature type="region of interest" description="Disordered" evidence="2">
    <location>
        <begin position="218"/>
        <end position="246"/>
    </location>
</feature>
<evidence type="ECO:0000313" key="5">
    <source>
        <dbReference type="EMBL" id="SCL55798.1"/>
    </source>
</evidence>
<evidence type="ECO:0000256" key="3">
    <source>
        <dbReference type="SAM" id="Phobius"/>
    </source>
</evidence>
<keyword evidence="6" id="KW-1185">Reference proteome</keyword>
<feature type="compositionally biased region" description="Low complexity" evidence="2">
    <location>
        <begin position="48"/>
        <end position="57"/>
    </location>
</feature>
<sequence length="373" mass="37974">MSHPQPPYGPQDPNQPSPEQQPQPYPTAPTPQPPAGQGGYPPQPPVSGAPQPAGDPWAPLPPVPQPSSDPWAAPQPPVSGAPQPPVSGAPGEPWAQPPVSGAPQPPVSGAPGEPWAQPSVSGASQPPVSGEPWAAPHQPVSGMPQPPLSGTPYPQMASGAPGYPLGAPQPVAPAKSSKKPILIIAIVAVVLTLLCCVGGIVAIVAGADKAKDDLEKALPTPITTNAPGGGPGSSSAPGKDDETYNMKPGDTLVLSDDDGTLEVTVTRFTTSTKGCRAYAPDPDKGMYLIAHVTATVTKGEASINPFYFEWVADDGTTTNGLASALSGCGDTLSSGNNLRTGSKRAGTVVFNVRDKNGALEYKHNFRSAGSWKP</sequence>
<protein>
    <recommendedName>
        <fullName evidence="4">DUF4352 domain-containing protein</fullName>
    </recommendedName>
</protein>
<dbReference type="AlphaFoldDB" id="A0A1C6UP85"/>
<proteinExistence type="predicted"/>
<dbReference type="EMBL" id="FMHZ01000002">
    <property type="protein sequence ID" value="SCL55798.1"/>
    <property type="molecule type" value="Genomic_DNA"/>
</dbReference>
<accession>A0A1C6UP85</accession>
<dbReference type="Pfam" id="PF11611">
    <property type="entry name" value="DUF4352"/>
    <property type="match status" value="1"/>
</dbReference>
<evidence type="ECO:0000256" key="2">
    <source>
        <dbReference type="SAM" id="MobiDB-lite"/>
    </source>
</evidence>
<reference evidence="6" key="1">
    <citation type="submission" date="2016-06" db="EMBL/GenBank/DDBJ databases">
        <authorList>
            <person name="Varghese N."/>
            <person name="Submissions Spin"/>
        </authorList>
    </citation>
    <scope>NUCLEOTIDE SEQUENCE [LARGE SCALE GENOMIC DNA]</scope>
    <source>
        <strain evidence="6">DSM 43903</strain>
    </source>
</reference>
<keyword evidence="3" id="KW-0472">Membrane</keyword>
<dbReference type="RefSeq" id="WP_091098259.1">
    <property type="nucleotide sequence ID" value="NZ_FMHZ01000002.1"/>
</dbReference>
<dbReference type="OrthoDB" id="3405575at2"/>
<name>A0A1C6UP85_9ACTN</name>
<feature type="transmembrane region" description="Helical" evidence="3">
    <location>
        <begin position="181"/>
        <end position="207"/>
    </location>
</feature>
<feature type="compositionally biased region" description="Polar residues" evidence="2">
    <location>
        <begin position="118"/>
        <end position="127"/>
    </location>
</feature>
<organism evidence="5 6">
    <name type="scientific">Micromonospora citrea</name>
    <dbReference type="NCBI Taxonomy" id="47855"/>
    <lineage>
        <taxon>Bacteria</taxon>
        <taxon>Bacillati</taxon>
        <taxon>Actinomycetota</taxon>
        <taxon>Actinomycetes</taxon>
        <taxon>Micromonosporales</taxon>
        <taxon>Micromonosporaceae</taxon>
        <taxon>Micromonospora</taxon>
    </lineage>
</organism>
<feature type="domain" description="DUF4352" evidence="4">
    <location>
        <begin position="257"/>
        <end position="364"/>
    </location>
</feature>
<gene>
    <name evidence="5" type="ORF">GA0070606_2500</name>
</gene>
<dbReference type="InterPro" id="IPR029051">
    <property type="entry name" value="DUF4352"/>
</dbReference>
<feature type="compositionally biased region" description="Pro residues" evidence="2">
    <location>
        <begin position="58"/>
        <end position="87"/>
    </location>
</feature>
<feature type="region of interest" description="Disordered" evidence="2">
    <location>
        <begin position="1"/>
        <end position="161"/>
    </location>
</feature>
<dbReference type="InterPro" id="IPR029050">
    <property type="entry name" value="Immunoprotect_excell_Ig-like"/>
</dbReference>
<keyword evidence="3" id="KW-1133">Transmembrane helix</keyword>